<feature type="region of interest" description="Disordered" evidence="1">
    <location>
        <begin position="256"/>
        <end position="283"/>
    </location>
</feature>
<reference evidence="2 3" key="1">
    <citation type="submission" date="2018-08" db="EMBL/GenBank/DDBJ databases">
        <title>Genomic Encyclopedia of Type Strains, Phase IV (KMG-IV): sequencing the most valuable type-strain genomes for metagenomic binning, comparative biology and taxonomic classification.</title>
        <authorList>
            <person name="Goeker M."/>
        </authorList>
    </citation>
    <scope>NUCLEOTIDE SEQUENCE [LARGE SCALE GENOMIC DNA]</scope>
    <source>
        <strain evidence="2 3">DSM 25527</strain>
    </source>
</reference>
<organism evidence="2 3">
    <name type="scientific">Hephaestia caeni</name>
    <dbReference type="NCBI Taxonomy" id="645617"/>
    <lineage>
        <taxon>Bacteria</taxon>
        <taxon>Pseudomonadati</taxon>
        <taxon>Pseudomonadota</taxon>
        <taxon>Alphaproteobacteria</taxon>
        <taxon>Sphingomonadales</taxon>
        <taxon>Sphingomonadaceae</taxon>
        <taxon>Hephaestia</taxon>
    </lineage>
</organism>
<protein>
    <submittedName>
        <fullName evidence="2">Phytanoyl-CoA dioxygenase PhyH</fullName>
    </submittedName>
</protein>
<proteinExistence type="predicted"/>
<dbReference type="Gene3D" id="2.60.120.620">
    <property type="entry name" value="q2cbj1_9rhob like domain"/>
    <property type="match status" value="1"/>
</dbReference>
<keyword evidence="3" id="KW-1185">Reference proteome</keyword>
<keyword evidence="2" id="KW-0560">Oxidoreductase</keyword>
<accession>A0A397NKG2</accession>
<evidence type="ECO:0000313" key="2">
    <source>
        <dbReference type="EMBL" id="RIA37956.1"/>
    </source>
</evidence>
<dbReference type="InterPro" id="IPR008775">
    <property type="entry name" value="Phytyl_CoA_dOase-like"/>
</dbReference>
<dbReference type="OrthoDB" id="2560571at2"/>
<dbReference type="AlphaFoldDB" id="A0A397NKG2"/>
<dbReference type="Pfam" id="PF05721">
    <property type="entry name" value="PhyH"/>
    <property type="match status" value="1"/>
</dbReference>
<dbReference type="GO" id="GO:0016706">
    <property type="term" value="F:2-oxoglutarate-dependent dioxygenase activity"/>
    <property type="evidence" value="ECO:0007669"/>
    <property type="project" value="UniProtKB-ARBA"/>
</dbReference>
<dbReference type="PANTHER" id="PTHR20883:SF49">
    <property type="entry name" value="PHYTANOYL-COA DIOXYGENASE"/>
    <property type="match status" value="1"/>
</dbReference>
<dbReference type="SUPFAM" id="SSF51197">
    <property type="entry name" value="Clavaminate synthase-like"/>
    <property type="match status" value="1"/>
</dbReference>
<dbReference type="GO" id="GO:0005506">
    <property type="term" value="F:iron ion binding"/>
    <property type="evidence" value="ECO:0007669"/>
    <property type="project" value="UniProtKB-ARBA"/>
</dbReference>
<comment type="caution">
    <text evidence="2">The sequence shown here is derived from an EMBL/GenBank/DDBJ whole genome shotgun (WGS) entry which is preliminary data.</text>
</comment>
<dbReference type="RefSeq" id="WP_119037189.1">
    <property type="nucleotide sequence ID" value="NZ_QXDC01000004.1"/>
</dbReference>
<dbReference type="Proteomes" id="UP000266568">
    <property type="component" value="Unassembled WGS sequence"/>
</dbReference>
<evidence type="ECO:0000313" key="3">
    <source>
        <dbReference type="Proteomes" id="UP000266568"/>
    </source>
</evidence>
<dbReference type="EMBL" id="QXDC01000004">
    <property type="protein sequence ID" value="RIA37956.1"/>
    <property type="molecule type" value="Genomic_DNA"/>
</dbReference>
<gene>
    <name evidence="2" type="ORF">DFR49_3846</name>
</gene>
<evidence type="ECO:0000256" key="1">
    <source>
        <dbReference type="SAM" id="MobiDB-lite"/>
    </source>
</evidence>
<keyword evidence="2" id="KW-0223">Dioxygenase</keyword>
<sequence length="292" mass="32654">MINAPMRPITNAERAALKADGVVQLKQVLPLEWVDFLRQGMEQLYTSHLQTEENPMERLTQATLAAGNEILSDSPTTSGQFFVKNSPSQISSDLRRFAFDSPLPMIAADLYDADVVNFYFDQLFWKEAGSGKRTAFHQDESYFNCTGDQCCTFWVAVDPVTKANGAMGYVRGSHLWQRQFAANVFVSQQQLPGAVGEQIPDIEANEADYDIVYYDSEPGDVLVHNYRTLHGSTGNVSADRPRRSFAVRYTGDDVRYYQRPGAPEGAPSSQTLNDGDRMDAPDFPAVWRRAEA</sequence>
<dbReference type="PANTHER" id="PTHR20883">
    <property type="entry name" value="PHYTANOYL-COA DIOXYGENASE DOMAIN CONTAINING 1"/>
    <property type="match status" value="1"/>
</dbReference>
<name>A0A397NKG2_9SPHN</name>